<evidence type="ECO:0000313" key="2">
    <source>
        <dbReference type="EMBL" id="KKU58259.1"/>
    </source>
</evidence>
<dbReference type="PANTHER" id="PTHR36833">
    <property type="entry name" value="SLR0610 PROTEIN-RELATED"/>
    <property type="match status" value="1"/>
</dbReference>
<accession>A0A0G1RLQ8</accession>
<feature type="transmembrane region" description="Helical" evidence="1">
    <location>
        <begin position="117"/>
        <end position="140"/>
    </location>
</feature>
<name>A0A0G1RLQ8_9BACT</name>
<gene>
    <name evidence="2" type="ORF">UX80_C0004G0010</name>
</gene>
<feature type="transmembrane region" description="Helical" evidence="1">
    <location>
        <begin position="230"/>
        <end position="251"/>
    </location>
</feature>
<protein>
    <submittedName>
        <fullName evidence="2">Uncharacterized protein</fullName>
    </submittedName>
</protein>
<evidence type="ECO:0000256" key="1">
    <source>
        <dbReference type="SAM" id="Phobius"/>
    </source>
</evidence>
<dbReference type="AlphaFoldDB" id="A0A0G1RLQ8"/>
<keyword evidence="1" id="KW-0472">Membrane</keyword>
<keyword evidence="1" id="KW-0812">Transmembrane</keyword>
<keyword evidence="1" id="KW-1133">Transmembrane helix</keyword>
<dbReference type="Proteomes" id="UP000034307">
    <property type="component" value="Unassembled WGS sequence"/>
</dbReference>
<dbReference type="EMBL" id="LCNO01000004">
    <property type="protein sequence ID" value="KKU58259.1"/>
    <property type="molecule type" value="Genomic_DNA"/>
</dbReference>
<feature type="transmembrane region" description="Helical" evidence="1">
    <location>
        <begin position="204"/>
        <end position="224"/>
    </location>
</feature>
<dbReference type="PANTHER" id="PTHR36833:SF1">
    <property type="entry name" value="INTEGRAL MEMBRANE TRANSPORT PROTEIN"/>
    <property type="match status" value="1"/>
</dbReference>
<organism evidence="2 3">
    <name type="scientific">Candidatus Amesbacteria bacterium GW2011_GWA2_47_11b</name>
    <dbReference type="NCBI Taxonomy" id="1618358"/>
    <lineage>
        <taxon>Bacteria</taxon>
        <taxon>Candidatus Amesiibacteriota</taxon>
    </lineage>
</organism>
<proteinExistence type="predicted"/>
<comment type="caution">
    <text evidence="2">The sequence shown here is derived from an EMBL/GenBank/DDBJ whole genome shotgun (WGS) entry which is preliminary data.</text>
</comment>
<dbReference type="InterPro" id="IPR010390">
    <property type="entry name" value="ABC-2_transporter-like"/>
</dbReference>
<dbReference type="Pfam" id="PF06182">
    <property type="entry name" value="ABC2_membrane_6"/>
    <property type="match status" value="1"/>
</dbReference>
<feature type="transmembrane region" description="Helical" evidence="1">
    <location>
        <begin position="152"/>
        <end position="179"/>
    </location>
</feature>
<reference evidence="2 3" key="1">
    <citation type="journal article" date="2015" name="Nature">
        <title>rRNA introns, odd ribosomes, and small enigmatic genomes across a large radiation of phyla.</title>
        <authorList>
            <person name="Brown C.T."/>
            <person name="Hug L.A."/>
            <person name="Thomas B.C."/>
            <person name="Sharon I."/>
            <person name="Castelle C.J."/>
            <person name="Singh A."/>
            <person name="Wilkins M.J."/>
            <person name="Williams K.H."/>
            <person name="Banfield J.F."/>
        </authorList>
    </citation>
    <scope>NUCLEOTIDE SEQUENCE [LARGE SCALE GENOMIC DNA]</scope>
</reference>
<feature type="transmembrane region" description="Helical" evidence="1">
    <location>
        <begin position="41"/>
        <end position="60"/>
    </location>
</feature>
<feature type="transmembrane region" description="Helical" evidence="1">
    <location>
        <begin position="66"/>
        <end position="87"/>
    </location>
</feature>
<sequence length="266" mass="29970">MKQLAADIYRHIKIFWLISANAVSSALYTRYGAVMFTTGKILRILTFSYFLYLLVSRTQTLSGYTVIQTIFFFLVFNVIDTAAQFLFRDVYRFRSKVVTGDLDWYFIKPLNPLLRSLFGGIDIMDFAVLVPLVGLTIWFIPQISAGPVQSLLFIFLLANSLLLSAAFHIFVLGLGITTIEVDHAVMIFRDLTSMGRIPIDVYKYPINVVLTTVVPIGVMMTIPAKALMGLASPGIVIFSFLISAFCFFLSLRYWRYAVTCYSSASS</sequence>
<evidence type="ECO:0000313" key="3">
    <source>
        <dbReference type="Proteomes" id="UP000034307"/>
    </source>
</evidence>
<dbReference type="STRING" id="1618358.UX80_C0004G0010"/>